<evidence type="ECO:0000256" key="2">
    <source>
        <dbReference type="SAM" id="MobiDB-lite"/>
    </source>
</evidence>
<keyword evidence="5" id="KW-1185">Reference proteome</keyword>
<protein>
    <recommendedName>
        <fullName evidence="3">CCHC-type domain-containing protein</fullName>
    </recommendedName>
</protein>
<feature type="region of interest" description="Disordered" evidence="2">
    <location>
        <begin position="804"/>
        <end position="829"/>
    </location>
</feature>
<feature type="compositionally biased region" description="Acidic residues" evidence="2">
    <location>
        <begin position="816"/>
        <end position="827"/>
    </location>
</feature>
<dbReference type="OrthoDB" id="6646556at2759"/>
<dbReference type="SUPFAM" id="SSF50630">
    <property type="entry name" value="Acid proteases"/>
    <property type="match status" value="1"/>
</dbReference>
<organism evidence="4 5">
    <name type="scientific">Apolygus lucorum</name>
    <name type="common">Small green plant bug</name>
    <name type="synonym">Lygocoris lucorum</name>
    <dbReference type="NCBI Taxonomy" id="248454"/>
    <lineage>
        <taxon>Eukaryota</taxon>
        <taxon>Metazoa</taxon>
        <taxon>Ecdysozoa</taxon>
        <taxon>Arthropoda</taxon>
        <taxon>Hexapoda</taxon>
        <taxon>Insecta</taxon>
        <taxon>Pterygota</taxon>
        <taxon>Neoptera</taxon>
        <taxon>Paraneoptera</taxon>
        <taxon>Hemiptera</taxon>
        <taxon>Heteroptera</taxon>
        <taxon>Panheteroptera</taxon>
        <taxon>Cimicomorpha</taxon>
        <taxon>Miridae</taxon>
        <taxon>Mirini</taxon>
        <taxon>Apolygus</taxon>
    </lineage>
</organism>
<dbReference type="GO" id="GO:0003676">
    <property type="term" value="F:nucleic acid binding"/>
    <property type="evidence" value="ECO:0007669"/>
    <property type="project" value="InterPro"/>
</dbReference>
<evidence type="ECO:0000313" key="5">
    <source>
        <dbReference type="Proteomes" id="UP000466442"/>
    </source>
</evidence>
<feature type="region of interest" description="Disordered" evidence="2">
    <location>
        <begin position="619"/>
        <end position="642"/>
    </location>
</feature>
<dbReference type="PROSITE" id="PS50158">
    <property type="entry name" value="ZF_CCHC"/>
    <property type="match status" value="2"/>
</dbReference>
<dbReference type="AlphaFoldDB" id="A0A8S9XGT8"/>
<name>A0A8S9XGT8_APOLU</name>
<dbReference type="PANTHER" id="PTHR46888">
    <property type="entry name" value="ZINC KNUCKLE DOMAINCONTAINING PROTEIN-RELATED"/>
    <property type="match status" value="1"/>
</dbReference>
<dbReference type="PANTHER" id="PTHR46888:SF1">
    <property type="entry name" value="RIBONUCLEASE H"/>
    <property type="match status" value="1"/>
</dbReference>
<keyword evidence="1" id="KW-0862">Zinc</keyword>
<evidence type="ECO:0000259" key="3">
    <source>
        <dbReference type="PROSITE" id="PS50158"/>
    </source>
</evidence>
<dbReference type="Proteomes" id="UP000466442">
    <property type="component" value="Unassembled WGS sequence"/>
</dbReference>
<feature type="region of interest" description="Disordered" evidence="2">
    <location>
        <begin position="902"/>
        <end position="1011"/>
    </location>
</feature>
<dbReference type="SMART" id="SM00343">
    <property type="entry name" value="ZnF_C2HC"/>
    <property type="match status" value="4"/>
</dbReference>
<dbReference type="InterPro" id="IPR021109">
    <property type="entry name" value="Peptidase_aspartic_dom_sf"/>
</dbReference>
<evidence type="ECO:0000313" key="4">
    <source>
        <dbReference type="EMBL" id="KAF6208167.1"/>
    </source>
</evidence>
<proteinExistence type="predicted"/>
<feature type="region of interest" description="Disordered" evidence="2">
    <location>
        <begin position="868"/>
        <end position="887"/>
    </location>
</feature>
<dbReference type="InterPro" id="IPR001878">
    <property type="entry name" value="Znf_CCHC"/>
</dbReference>
<reference evidence="4" key="1">
    <citation type="journal article" date="2021" name="Mol. Ecol. Resour.">
        <title>Apolygus lucorum genome provides insights into omnivorousness and mesophyll feeding.</title>
        <authorList>
            <person name="Liu Y."/>
            <person name="Liu H."/>
            <person name="Wang H."/>
            <person name="Huang T."/>
            <person name="Liu B."/>
            <person name="Yang B."/>
            <person name="Yin L."/>
            <person name="Li B."/>
            <person name="Zhang Y."/>
            <person name="Zhang S."/>
            <person name="Jiang F."/>
            <person name="Zhang X."/>
            <person name="Ren Y."/>
            <person name="Wang B."/>
            <person name="Wang S."/>
            <person name="Lu Y."/>
            <person name="Wu K."/>
            <person name="Fan W."/>
            <person name="Wang G."/>
        </authorList>
    </citation>
    <scope>NUCLEOTIDE SEQUENCE</scope>
    <source>
        <strain evidence="4">12Hb</strain>
    </source>
</reference>
<evidence type="ECO:0000256" key="1">
    <source>
        <dbReference type="PROSITE-ProRule" id="PRU00047"/>
    </source>
</evidence>
<dbReference type="EMBL" id="WIXP02000007">
    <property type="protein sequence ID" value="KAF6208167.1"/>
    <property type="molecule type" value="Genomic_DNA"/>
</dbReference>
<accession>A0A8S9XGT8</accession>
<gene>
    <name evidence="4" type="ORF">GE061_016618</name>
</gene>
<feature type="domain" description="CCHC-type" evidence="3">
    <location>
        <begin position="233"/>
        <end position="249"/>
    </location>
</feature>
<comment type="caution">
    <text evidence="4">The sequence shown here is derived from an EMBL/GenBank/DDBJ whole genome shotgun (WGS) entry which is preliminary data.</text>
</comment>
<dbReference type="GO" id="GO:0008270">
    <property type="term" value="F:zinc ion binding"/>
    <property type="evidence" value="ECO:0007669"/>
    <property type="project" value="UniProtKB-KW"/>
</dbReference>
<dbReference type="InterPro" id="IPR036875">
    <property type="entry name" value="Znf_CCHC_sf"/>
</dbReference>
<keyword evidence="1" id="KW-0479">Metal-binding</keyword>
<feature type="region of interest" description="Disordered" evidence="2">
    <location>
        <begin position="367"/>
        <end position="393"/>
    </location>
</feature>
<sequence>MSISPEPRDVALEAVAKAMSRLETVLSKSTPEATHEQIPRSMLLEIDHWDPDELEVVPIGTFLEIFDGITRHLTETQKVQLLRIKLRGTAKTFLLDNGHLLEGPTPYYGLRRALIRWYSREDPEKAAERLWTMQKSTGETFRQYAERVRHTAAQASKVDGLPMDDVQRRTWIAARSVKAFLKGLPGQYAGFFVNNPPASLEEALKKAEQLEDALEPREADHWNVARIQTQDKRCFRCRELGHIASGCPNIPRPPTPPPQRRNAMGSPQKPCLYCGGRTHFPAHCLKNPKNFPCEYCGLYGHKESDCRVKSSHYADEPMCDYCGYYGHLEAECPQKTETCIKMEANHRPEPRKVLALTSEAYEPNPQQAVSLRAEKKTADAPSTPTSRTEEPDICVPAVDSPFKQTMRIRLSLSGHERVMIVDTGAQISVLTHPVPDVPIVPTRILAWGADGQSMPFLGQQHVEVVIGPIKLKHAFRIFARDHAGLDLLGLDLLRRIPASIHLDSCEVRMKHPKTGQSVVISEVITGYLAPARPVPMPNVAQPMRPRVAVVGSSDAFDPSHLLEPADVDVLASDDCPILDPSEEFPTEDLDEPIPDLLETAMSGGKDLQAMFRDVERRVTEGVNQDDSCHSEPTEEPALPQPSVSVIEPSGVICTNIDLEREWSVLESGVNMMCHATNAEDRQHGWHRYTSALKFLKKYTMGRQPDAAPALDVDSLATALAQKLQLPPVTIPTPREIAREVLDTVKPLIPPANPNLAVQIAELVAQLQSPTYSPIHDAATIAEAILEKLKTCVNMSLCVPAQVTELPPEPASQPMDETFEDQLPDEESDHPAQERQCIACNRNRAHNSRLWCEACRMFLRRSRKATAEGHPFTCNNAHHKQRPDTTNCRGCRAKKLDALEAEILHPEDSDDADEGIGFRRGGECNPRVPPLRITVGRSPLKRARAKSAASTPAAPPVPGPSFAQPSPVAPPVPRSSFAQPTPAAPPVALPLRAQAQKHRLAPPKPKDPRAHP</sequence>
<dbReference type="Gene3D" id="2.40.70.10">
    <property type="entry name" value="Acid Proteases"/>
    <property type="match status" value="1"/>
</dbReference>
<feature type="domain" description="CCHC-type" evidence="3">
    <location>
        <begin position="319"/>
        <end position="334"/>
    </location>
</feature>
<keyword evidence="1" id="KW-0863">Zinc-finger</keyword>
<dbReference type="Gene3D" id="4.10.60.10">
    <property type="entry name" value="Zinc finger, CCHC-type"/>
    <property type="match status" value="2"/>
</dbReference>
<dbReference type="SUPFAM" id="SSF57756">
    <property type="entry name" value="Retrovirus zinc finger-like domains"/>
    <property type="match status" value="2"/>
</dbReference>